<gene>
    <name evidence="1" type="ORF">I303_02678</name>
    <name evidence="2" type="ORF">I303_102663</name>
</gene>
<dbReference type="InterPro" id="IPR010342">
    <property type="entry name" value="DUF938"/>
</dbReference>
<organism evidence="1">
    <name type="scientific">Kwoniella dejecticola CBS 10117</name>
    <dbReference type="NCBI Taxonomy" id="1296121"/>
    <lineage>
        <taxon>Eukaryota</taxon>
        <taxon>Fungi</taxon>
        <taxon>Dikarya</taxon>
        <taxon>Basidiomycota</taxon>
        <taxon>Agaricomycotina</taxon>
        <taxon>Tremellomycetes</taxon>
        <taxon>Tremellales</taxon>
        <taxon>Cryptococcaceae</taxon>
        <taxon>Kwoniella</taxon>
    </lineage>
</organism>
<protein>
    <recommendedName>
        <fullName evidence="4">Methyltransferase domain-containing protein</fullName>
    </recommendedName>
</protein>
<name>A0A1A6A9D0_9TREE</name>
<dbReference type="EMBL" id="KI894029">
    <property type="protein sequence ID" value="OBR86667.1"/>
    <property type="molecule type" value="Genomic_DNA"/>
</dbReference>
<keyword evidence="3" id="KW-1185">Reference proteome</keyword>
<dbReference type="KEGG" id="kdj:28966377"/>
<dbReference type="PANTHER" id="PTHR20974">
    <property type="entry name" value="UPF0585 PROTEIN CG18661"/>
    <property type="match status" value="1"/>
</dbReference>
<evidence type="ECO:0000313" key="3">
    <source>
        <dbReference type="Proteomes" id="UP000078595"/>
    </source>
</evidence>
<dbReference type="AlphaFoldDB" id="A0A1A6A9D0"/>
<dbReference type="PANTHER" id="PTHR20974:SF0">
    <property type="entry name" value="UPF0585 PROTEIN CG18661"/>
    <property type="match status" value="1"/>
</dbReference>
<dbReference type="OrthoDB" id="10258744at2759"/>
<reference evidence="2" key="2">
    <citation type="submission" date="2013-07" db="EMBL/GenBank/DDBJ databases">
        <authorList>
            <consortium name="The Broad Institute Genome Sequencing Platform"/>
            <person name="Cuomo C."/>
            <person name="Litvintseva A."/>
            <person name="Chen Y."/>
            <person name="Heitman J."/>
            <person name="Sun S."/>
            <person name="Springer D."/>
            <person name="Dromer F."/>
            <person name="Young S.K."/>
            <person name="Zeng Q."/>
            <person name="Gargeya S."/>
            <person name="Fitzgerald M."/>
            <person name="Abouelleil A."/>
            <person name="Alvarado L."/>
            <person name="Berlin A.M."/>
            <person name="Chapman S.B."/>
            <person name="Dewar J."/>
            <person name="Goldberg J."/>
            <person name="Griggs A."/>
            <person name="Gujja S."/>
            <person name="Hansen M."/>
            <person name="Howarth C."/>
            <person name="Imamovic A."/>
            <person name="Larimer J."/>
            <person name="McCowan C."/>
            <person name="Murphy C."/>
            <person name="Pearson M."/>
            <person name="Priest M."/>
            <person name="Roberts A."/>
            <person name="Saif S."/>
            <person name="Shea T."/>
            <person name="Sykes S."/>
            <person name="Wortman J."/>
            <person name="Nusbaum C."/>
            <person name="Birren B."/>
        </authorList>
    </citation>
    <scope>NUCLEOTIDE SEQUENCE</scope>
    <source>
        <strain evidence="2">CBS 10117</strain>
    </source>
</reference>
<reference evidence="2" key="3">
    <citation type="submission" date="2024-02" db="EMBL/GenBank/DDBJ databases">
        <title>Comparative genomics of Cryptococcus and Kwoniella reveals pathogenesis evolution and contrasting modes of karyotype evolution via chromosome fusion or intercentromeric recombination.</title>
        <authorList>
            <person name="Coelho M.A."/>
            <person name="David-Palma M."/>
            <person name="Shea T."/>
            <person name="Bowers K."/>
            <person name="McGinley-Smith S."/>
            <person name="Mohammad A.W."/>
            <person name="Gnirke A."/>
            <person name="Yurkov A.M."/>
            <person name="Nowrousian M."/>
            <person name="Sun S."/>
            <person name="Cuomo C.A."/>
            <person name="Heitman J."/>
        </authorList>
    </citation>
    <scope>NUCLEOTIDE SEQUENCE</scope>
    <source>
        <strain evidence="2">CBS 10117</strain>
    </source>
</reference>
<dbReference type="EMBL" id="CP144532">
    <property type="protein sequence ID" value="WWC60099.1"/>
    <property type="molecule type" value="Genomic_DNA"/>
</dbReference>
<sequence length="229" mass="26278">MSYPSIITQEGAAQRNKQPIIDALSSLIGDDTEGEIIEFGSGSYEHIESFAKKWEKVVWWGTVRNETEQGIVSTRLEEQNVRLLNLREPRVLDISKESDWGSLYKGLQFGVSGPFLGCLMINLIHCCPVELPEQVFEHLSPINARLVHKPLESDRSWIAAYGPWLNDDGTYKSSEDEKFDKEYIRFKSPLLGLRTIKSVSEIAERWGFIEESRKEMPKGNVFVIWRVRT</sequence>
<dbReference type="Pfam" id="PF06080">
    <property type="entry name" value="DUF938"/>
    <property type="match status" value="1"/>
</dbReference>
<evidence type="ECO:0000313" key="2">
    <source>
        <dbReference type="EMBL" id="WWC60099.1"/>
    </source>
</evidence>
<reference evidence="1" key="1">
    <citation type="submission" date="2013-07" db="EMBL/GenBank/DDBJ databases">
        <title>The Genome Sequence of Cryptococcus dejecticola CBS10117.</title>
        <authorList>
            <consortium name="The Broad Institute Genome Sequencing Platform"/>
            <person name="Cuomo C."/>
            <person name="Litvintseva A."/>
            <person name="Chen Y."/>
            <person name="Heitman J."/>
            <person name="Sun S."/>
            <person name="Springer D."/>
            <person name="Dromer F."/>
            <person name="Young S.K."/>
            <person name="Zeng Q."/>
            <person name="Gargeya S."/>
            <person name="Fitzgerald M."/>
            <person name="Abouelleil A."/>
            <person name="Alvarado L."/>
            <person name="Berlin A.M."/>
            <person name="Chapman S.B."/>
            <person name="Dewar J."/>
            <person name="Goldberg J."/>
            <person name="Griggs A."/>
            <person name="Gujja S."/>
            <person name="Hansen M."/>
            <person name="Howarth C."/>
            <person name="Imamovic A."/>
            <person name="Larimer J."/>
            <person name="McCowan C."/>
            <person name="Murphy C."/>
            <person name="Pearson M."/>
            <person name="Priest M."/>
            <person name="Roberts A."/>
            <person name="Saif S."/>
            <person name="Shea T."/>
            <person name="Sykes S."/>
            <person name="Wortman J."/>
            <person name="Nusbaum C."/>
            <person name="Birren B."/>
        </authorList>
    </citation>
    <scope>NUCLEOTIDE SEQUENCE [LARGE SCALE GENOMIC DNA]</scope>
    <source>
        <strain evidence="1">CBS 10117</strain>
    </source>
</reference>
<evidence type="ECO:0008006" key="4">
    <source>
        <dbReference type="Google" id="ProtNLM"/>
    </source>
</evidence>
<dbReference type="Proteomes" id="UP000078595">
    <property type="component" value="Chromosome 3"/>
</dbReference>
<proteinExistence type="predicted"/>
<accession>A0A1A6A9D0</accession>
<evidence type="ECO:0000313" key="1">
    <source>
        <dbReference type="EMBL" id="OBR86667.1"/>
    </source>
</evidence>
<dbReference type="GeneID" id="28966377"/>
<dbReference type="VEuPathDB" id="FungiDB:I303_02678"/>
<dbReference type="RefSeq" id="XP_018264509.1">
    <property type="nucleotide sequence ID" value="XM_018406015.1"/>
</dbReference>